<proteinExistence type="predicted"/>
<dbReference type="Gene3D" id="3.40.50.1110">
    <property type="entry name" value="SGNH hydrolase"/>
    <property type="match status" value="1"/>
</dbReference>
<dbReference type="Pfam" id="PF13472">
    <property type="entry name" value="Lipase_GDSL_2"/>
    <property type="match status" value="1"/>
</dbReference>
<dbReference type="InterPro" id="IPR013830">
    <property type="entry name" value="SGNH_hydro"/>
</dbReference>
<dbReference type="InterPro" id="IPR036514">
    <property type="entry name" value="SGNH_hydro_sf"/>
</dbReference>
<organism evidence="3 4">
    <name type="scientific">Variovorax rhizosphaerae</name>
    <dbReference type="NCBI Taxonomy" id="1836200"/>
    <lineage>
        <taxon>Bacteria</taxon>
        <taxon>Pseudomonadati</taxon>
        <taxon>Pseudomonadota</taxon>
        <taxon>Betaproteobacteria</taxon>
        <taxon>Burkholderiales</taxon>
        <taxon>Comamonadaceae</taxon>
        <taxon>Variovorax</taxon>
    </lineage>
</organism>
<feature type="signal peptide" evidence="1">
    <location>
        <begin position="1"/>
        <end position="28"/>
    </location>
</feature>
<dbReference type="PANTHER" id="PTHR43784">
    <property type="entry name" value="GDSL-LIKE LIPASE/ACYLHYDROLASE, PUTATIVE (AFU_ORTHOLOGUE AFUA_2G00820)-RELATED"/>
    <property type="match status" value="1"/>
</dbReference>
<evidence type="ECO:0000313" key="4">
    <source>
        <dbReference type="Proteomes" id="UP001385892"/>
    </source>
</evidence>
<dbReference type="PANTHER" id="PTHR43784:SF2">
    <property type="entry name" value="GDSL-LIKE LIPASE_ACYLHYDROLASE, PUTATIVE (AFU_ORTHOLOGUE AFUA_2G00820)-RELATED"/>
    <property type="match status" value="1"/>
</dbReference>
<accession>A0ABU8WWY4</accession>
<name>A0ABU8WWY4_9BURK</name>
<sequence length="426" mass="44424">MKSWRDCLLRPALAAFASLAILCSPAMAQSRSDAPRWIASWVAAPQGLPPPVVNGAHAAPPLAFQAQTVRERVFPTISGEQARVRFSNRFGAAPLHMAEATIALGTGGSAVSPASLQPLLFGGRPDVTIAPGADAWSDAVPVPVRAGQAMAISFYLDQRTPFGTVHQIPVGASWIAPGNAVGDATLPAAAPSAWNHIVTGLDVMSRGPARVVVAFGDSITEGVNGFAPVLGRYPDRLAERLRDGAPGSPVVSVLNAGIAGNRLLSEGIGPSGIDRFARDVLAQSGVTHAIVLLGINDIGVETFSGGPGSGLPSATRTASAERLIAGLQRLVDMARARGVKVLLGTLMPVKGSPYWSAQNEQIRQAVNHWIREQRAVNPVVDFDAALRDPQDPQALNPLYDSGDHLHPGDAGNAAMAAAIDPRDLMQ</sequence>
<keyword evidence="3" id="KW-0540">Nuclease</keyword>
<dbReference type="CDD" id="cd01830">
    <property type="entry name" value="XynE_like"/>
    <property type="match status" value="1"/>
</dbReference>
<keyword evidence="3" id="KW-0255">Endonuclease</keyword>
<feature type="domain" description="SGNH hydrolase-type esterase" evidence="2">
    <location>
        <begin position="214"/>
        <end position="414"/>
    </location>
</feature>
<dbReference type="RefSeq" id="WP_340347913.1">
    <property type="nucleotide sequence ID" value="NZ_JBBKZT010000030.1"/>
</dbReference>
<evidence type="ECO:0000259" key="2">
    <source>
        <dbReference type="Pfam" id="PF13472"/>
    </source>
</evidence>
<dbReference type="GO" id="GO:0004519">
    <property type="term" value="F:endonuclease activity"/>
    <property type="evidence" value="ECO:0007669"/>
    <property type="project" value="UniProtKB-KW"/>
</dbReference>
<feature type="chain" id="PRO_5046671851" evidence="1">
    <location>
        <begin position="29"/>
        <end position="426"/>
    </location>
</feature>
<keyword evidence="3" id="KW-0378">Hydrolase</keyword>
<evidence type="ECO:0000313" key="3">
    <source>
        <dbReference type="EMBL" id="MEJ8852058.1"/>
    </source>
</evidence>
<evidence type="ECO:0000256" key="1">
    <source>
        <dbReference type="SAM" id="SignalP"/>
    </source>
</evidence>
<dbReference type="GO" id="GO:0016787">
    <property type="term" value="F:hydrolase activity"/>
    <property type="evidence" value="ECO:0007669"/>
    <property type="project" value="UniProtKB-KW"/>
</dbReference>
<dbReference type="InterPro" id="IPR053140">
    <property type="entry name" value="GDSL_Rv0518-like"/>
</dbReference>
<dbReference type="SUPFAM" id="SSF52266">
    <property type="entry name" value="SGNH hydrolase"/>
    <property type="match status" value="1"/>
</dbReference>
<dbReference type="EMBL" id="JBBKZT010000030">
    <property type="protein sequence ID" value="MEJ8852058.1"/>
    <property type="molecule type" value="Genomic_DNA"/>
</dbReference>
<keyword evidence="1" id="KW-0732">Signal</keyword>
<keyword evidence="4" id="KW-1185">Reference proteome</keyword>
<comment type="caution">
    <text evidence="3">The sequence shown here is derived from an EMBL/GenBank/DDBJ whole genome shotgun (WGS) entry which is preliminary data.</text>
</comment>
<reference evidence="3 4" key="1">
    <citation type="submission" date="2024-03" db="EMBL/GenBank/DDBJ databases">
        <title>Novel species of the genus Variovorax.</title>
        <authorList>
            <person name="Liu Q."/>
            <person name="Xin Y.-H."/>
        </authorList>
    </citation>
    <scope>NUCLEOTIDE SEQUENCE [LARGE SCALE GENOMIC DNA]</scope>
    <source>
        <strain evidence="3 4">KACC 18900</strain>
    </source>
</reference>
<gene>
    <name evidence="3" type="ORF">WKW82_35890</name>
</gene>
<protein>
    <submittedName>
        <fullName evidence="3">SGNH/GDSL hydrolase family protein</fullName>
    </submittedName>
</protein>
<dbReference type="Proteomes" id="UP001385892">
    <property type="component" value="Unassembled WGS sequence"/>
</dbReference>